<evidence type="ECO:0000256" key="2">
    <source>
        <dbReference type="ARBA" id="ARBA00022741"/>
    </source>
</evidence>
<organism evidence="5 6">
    <name type="scientific">Candidatus Zambryskibacteria bacterium CG10_big_fil_rev_8_21_14_0_10_42_12</name>
    <dbReference type="NCBI Taxonomy" id="1975115"/>
    <lineage>
        <taxon>Bacteria</taxon>
        <taxon>Candidatus Zambryskiibacteriota</taxon>
    </lineage>
</organism>
<dbReference type="Proteomes" id="UP000231333">
    <property type="component" value="Unassembled WGS sequence"/>
</dbReference>
<evidence type="ECO:0000256" key="3">
    <source>
        <dbReference type="ARBA" id="ARBA00022840"/>
    </source>
</evidence>
<proteinExistence type="predicted"/>
<accession>A0A2H0QVL7</accession>
<feature type="domain" description="ABC transporter" evidence="4">
    <location>
        <begin position="2"/>
        <end position="224"/>
    </location>
</feature>
<dbReference type="GO" id="GO:0016887">
    <property type="term" value="F:ATP hydrolysis activity"/>
    <property type="evidence" value="ECO:0007669"/>
    <property type="project" value="InterPro"/>
</dbReference>
<dbReference type="CDD" id="cd03221">
    <property type="entry name" value="ABCF_EF-3"/>
    <property type="match status" value="2"/>
</dbReference>
<dbReference type="InterPro" id="IPR003593">
    <property type="entry name" value="AAA+_ATPase"/>
</dbReference>
<dbReference type="EMBL" id="PCXL01000013">
    <property type="protein sequence ID" value="PIR37996.1"/>
    <property type="molecule type" value="Genomic_DNA"/>
</dbReference>
<comment type="caution">
    <text evidence="5">The sequence shown here is derived from an EMBL/GenBank/DDBJ whole genome shotgun (WGS) entry which is preliminary data.</text>
</comment>
<evidence type="ECO:0000313" key="5">
    <source>
        <dbReference type="EMBL" id="PIR37996.1"/>
    </source>
</evidence>
<gene>
    <name evidence="5" type="ORF">COV34_02825</name>
</gene>
<dbReference type="PROSITE" id="PS00211">
    <property type="entry name" value="ABC_TRANSPORTER_1"/>
    <property type="match status" value="2"/>
</dbReference>
<evidence type="ECO:0000259" key="4">
    <source>
        <dbReference type="PROSITE" id="PS50893"/>
    </source>
</evidence>
<evidence type="ECO:0000256" key="1">
    <source>
        <dbReference type="ARBA" id="ARBA00022737"/>
    </source>
</evidence>
<dbReference type="InterPro" id="IPR017871">
    <property type="entry name" value="ABC_transporter-like_CS"/>
</dbReference>
<keyword evidence="3" id="KW-0067">ATP-binding</keyword>
<dbReference type="GO" id="GO:0005524">
    <property type="term" value="F:ATP binding"/>
    <property type="evidence" value="ECO:0007669"/>
    <property type="project" value="UniProtKB-KW"/>
</dbReference>
<protein>
    <recommendedName>
        <fullName evidence="4">ABC transporter domain-containing protein</fullName>
    </recommendedName>
</protein>
<dbReference type="NCBIfam" id="NF000355">
    <property type="entry name" value="ribo_prot_ABC_F"/>
    <property type="match status" value="1"/>
</dbReference>
<dbReference type="AlphaFoldDB" id="A0A2H0QVL7"/>
<feature type="domain" description="ABC transporter" evidence="4">
    <location>
        <begin position="305"/>
        <end position="520"/>
    </location>
</feature>
<reference evidence="5 6" key="1">
    <citation type="submission" date="2017-09" db="EMBL/GenBank/DDBJ databases">
        <title>Depth-based differentiation of microbial function through sediment-hosted aquifers and enrichment of novel symbionts in the deep terrestrial subsurface.</title>
        <authorList>
            <person name="Probst A.J."/>
            <person name="Ladd B."/>
            <person name="Jarett J.K."/>
            <person name="Geller-Mcgrath D.E."/>
            <person name="Sieber C.M."/>
            <person name="Emerson J.B."/>
            <person name="Anantharaman K."/>
            <person name="Thomas B.C."/>
            <person name="Malmstrom R."/>
            <person name="Stieglmeier M."/>
            <person name="Klingl A."/>
            <person name="Woyke T."/>
            <person name="Ryan C.M."/>
            <person name="Banfield J.F."/>
        </authorList>
    </citation>
    <scope>NUCLEOTIDE SEQUENCE [LARGE SCALE GENOMIC DNA]</scope>
    <source>
        <strain evidence="5">CG10_big_fil_rev_8_21_14_0_10_42_12</strain>
    </source>
</reference>
<keyword evidence="2" id="KW-0547">Nucleotide-binding</keyword>
<evidence type="ECO:0000313" key="6">
    <source>
        <dbReference type="Proteomes" id="UP000231333"/>
    </source>
</evidence>
<dbReference type="PROSITE" id="PS50893">
    <property type="entry name" value="ABC_TRANSPORTER_2"/>
    <property type="match status" value="2"/>
</dbReference>
<dbReference type="InterPro" id="IPR027417">
    <property type="entry name" value="P-loop_NTPase"/>
</dbReference>
<dbReference type="SMART" id="SM00382">
    <property type="entry name" value="AAA"/>
    <property type="match status" value="2"/>
</dbReference>
<dbReference type="PANTHER" id="PTHR19211">
    <property type="entry name" value="ATP-BINDING TRANSPORT PROTEIN-RELATED"/>
    <property type="match status" value="1"/>
</dbReference>
<dbReference type="PANTHER" id="PTHR19211:SF14">
    <property type="entry name" value="ATP-BINDING CASSETTE SUB-FAMILY F MEMBER 1"/>
    <property type="match status" value="1"/>
</dbReference>
<dbReference type="InterPro" id="IPR050611">
    <property type="entry name" value="ABCF"/>
</dbReference>
<dbReference type="SUPFAM" id="SSF52540">
    <property type="entry name" value="P-loop containing nucleoside triphosphate hydrolases"/>
    <property type="match status" value="2"/>
</dbReference>
<keyword evidence="1" id="KW-0677">Repeat</keyword>
<dbReference type="Gene3D" id="3.40.50.300">
    <property type="entry name" value="P-loop containing nucleotide triphosphate hydrolases"/>
    <property type="match status" value="2"/>
</dbReference>
<dbReference type="Pfam" id="PF00005">
    <property type="entry name" value="ABC_tran"/>
    <property type="match status" value="2"/>
</dbReference>
<dbReference type="InterPro" id="IPR003439">
    <property type="entry name" value="ABC_transporter-like_ATP-bd"/>
</dbReference>
<sequence>MLLVRHLEKKYDYRTVLKDVSFSIERGQRAALVGPNGIGKTTLLRVLARLEEPTRGEIEFHPRVRVGFLAQETIARETETIKTYVDREAGYDVPVYQIETMLHGFQMEHVGVEYKINELSGGQKRKVALAAILLCNVELLLLDEPTNNLDIASVIWLEEYLTRKKVTAIIVSHDRAFLDNVADRILALDPVERTLTLTRGKYSNYLDQEKKREKREQLEYTLQQYEMERLLKRAAQKKEAAAKGAKWQPDDNDKMLRGFKQNRARKSARVAQVLEGRVDRMDKLAKPSEKTPLVIPLESEKEKGVADMLVNKVSFSYKDFKLTDVLLDIPYGTRVVLLGNNGAGKSTLLKIITGIIPPEKGSMERGSGVRIGNLMQEHDNLPKRSTPISFIKKHTVLSEHQVFNLLKKFGIDDVHTKGRISDLSSGQRVRLLLALFATQSVNVLVLDEPTNHLDIEGVEALEELLTTYEGTVVLVTHDRKLLEHAKAEQTYLMEKGKLSKIKIYTEYLEKSEKEAEKLVRMI</sequence>
<name>A0A2H0QVL7_9BACT</name>